<keyword evidence="4" id="KW-1185">Reference proteome</keyword>
<dbReference type="EMBL" id="WTPW01000107">
    <property type="protein sequence ID" value="KAF0547188.1"/>
    <property type="molecule type" value="Genomic_DNA"/>
</dbReference>
<name>A0A8H4AZB2_GIGMA</name>
<reference evidence="3 4" key="1">
    <citation type="journal article" date="2019" name="Environ. Microbiol.">
        <title>At the nexus of three kingdoms: the genome of the mycorrhizal fungus Gigaspora margarita provides insights into plant, endobacterial and fungal interactions.</title>
        <authorList>
            <person name="Venice F."/>
            <person name="Ghignone S."/>
            <person name="Salvioli di Fossalunga A."/>
            <person name="Amselem J."/>
            <person name="Novero M."/>
            <person name="Xianan X."/>
            <person name="Sedzielewska Toro K."/>
            <person name="Morin E."/>
            <person name="Lipzen A."/>
            <person name="Grigoriev I.V."/>
            <person name="Henrissat B."/>
            <person name="Martin F.M."/>
            <person name="Bonfante P."/>
        </authorList>
    </citation>
    <scope>NUCLEOTIDE SEQUENCE [LARGE SCALE GENOMIC DNA]</scope>
    <source>
        <strain evidence="3 4">BEG34</strain>
    </source>
</reference>
<dbReference type="Pfam" id="PF13837">
    <property type="entry name" value="Myb_DNA-bind_4"/>
    <property type="match status" value="1"/>
</dbReference>
<dbReference type="AlphaFoldDB" id="A0A8H4AZB2"/>
<sequence length="306" mass="35482">MKPCLQLFVLLQTKPCPVIRPLTDSTNNLSPQQHPYFATQSSQQQPYSATQFYMNSYETASRYNETTSFSQPLFVTRRDQENLPGSIVVGPTSSIIDPTSNITPPNVPVKLSNRWSFSETRMLIEEVGKQQQALQRVKDPREKGRIWDKIITNIQTSEIASLVLKERTKTSIQQKWDSLLQKYCDIKDQIASTGEELVHNNGEFFDDIDEYLRKDPSVTAPITSDSFYGIKRKSVEDQDDEKDIKKRKSTHAEEEKTNMEELRTLIKEQTETIAKIMNDQYVNTSEMQQKQHDEQMDIFRQFLLKL</sequence>
<evidence type="ECO:0000259" key="2">
    <source>
        <dbReference type="Pfam" id="PF13837"/>
    </source>
</evidence>
<comment type="caution">
    <text evidence="3">The sequence shown here is derived from an EMBL/GenBank/DDBJ whole genome shotgun (WGS) entry which is preliminary data.</text>
</comment>
<feature type="domain" description="Myb/SANT-like DNA-binding" evidence="2">
    <location>
        <begin position="112"/>
        <end position="210"/>
    </location>
</feature>
<protein>
    <submittedName>
        <fullName evidence="3">Trihelix transcription factor gt-3a-like: PROVISIONAL</fullName>
    </submittedName>
</protein>
<dbReference type="Proteomes" id="UP000439903">
    <property type="component" value="Unassembled WGS sequence"/>
</dbReference>
<evidence type="ECO:0000313" key="3">
    <source>
        <dbReference type="EMBL" id="KAF0547188.1"/>
    </source>
</evidence>
<proteinExistence type="predicted"/>
<evidence type="ECO:0000256" key="1">
    <source>
        <dbReference type="SAM" id="MobiDB-lite"/>
    </source>
</evidence>
<gene>
    <name evidence="3" type="ORF">F8M41_000759</name>
</gene>
<accession>A0A8H4AZB2</accession>
<dbReference type="OrthoDB" id="2377626at2759"/>
<evidence type="ECO:0000313" key="4">
    <source>
        <dbReference type="Proteomes" id="UP000439903"/>
    </source>
</evidence>
<feature type="region of interest" description="Disordered" evidence="1">
    <location>
        <begin position="238"/>
        <end position="257"/>
    </location>
</feature>
<organism evidence="3 4">
    <name type="scientific">Gigaspora margarita</name>
    <dbReference type="NCBI Taxonomy" id="4874"/>
    <lineage>
        <taxon>Eukaryota</taxon>
        <taxon>Fungi</taxon>
        <taxon>Fungi incertae sedis</taxon>
        <taxon>Mucoromycota</taxon>
        <taxon>Glomeromycotina</taxon>
        <taxon>Glomeromycetes</taxon>
        <taxon>Diversisporales</taxon>
        <taxon>Gigasporaceae</taxon>
        <taxon>Gigaspora</taxon>
    </lineage>
</organism>
<dbReference type="InterPro" id="IPR044822">
    <property type="entry name" value="Myb_DNA-bind_4"/>
</dbReference>